<dbReference type="PROSITE" id="PS50222">
    <property type="entry name" value="EF_HAND_2"/>
    <property type="match status" value="1"/>
</dbReference>
<dbReference type="PANTHER" id="PTHR10913">
    <property type="entry name" value="FOLLISTATIN-RELATED"/>
    <property type="match status" value="1"/>
</dbReference>
<dbReference type="GO" id="GO:0030154">
    <property type="term" value="P:cell differentiation"/>
    <property type="evidence" value="ECO:0007669"/>
    <property type="project" value="TreeGrafter"/>
</dbReference>
<dbReference type="Pfam" id="PF23244">
    <property type="entry name" value="VWF"/>
    <property type="match status" value="1"/>
</dbReference>
<dbReference type="InterPro" id="IPR050653">
    <property type="entry name" value="Prot_Inhib_GrowthFact_Antg"/>
</dbReference>
<organism evidence="15 16">
    <name type="scientific">Clytia hemisphaerica</name>
    <dbReference type="NCBI Taxonomy" id="252671"/>
    <lineage>
        <taxon>Eukaryota</taxon>
        <taxon>Metazoa</taxon>
        <taxon>Cnidaria</taxon>
        <taxon>Hydrozoa</taxon>
        <taxon>Hydroidolina</taxon>
        <taxon>Leptothecata</taxon>
        <taxon>Obeliida</taxon>
        <taxon>Clytiidae</taxon>
        <taxon>Clytia</taxon>
    </lineage>
</organism>
<keyword evidence="3" id="KW-0358">Heparin-binding</keyword>
<dbReference type="Pfam" id="PF07648">
    <property type="entry name" value="Kazal_2"/>
    <property type="match status" value="1"/>
</dbReference>
<evidence type="ECO:0000256" key="6">
    <source>
        <dbReference type="ARBA" id="ARBA00023157"/>
    </source>
</evidence>
<dbReference type="OrthoDB" id="88467at2759"/>
<dbReference type="GeneID" id="136816552"/>
<comment type="function">
    <text evidence="10">Secreted glycoprotein that is involved in various physiological processes, such as angiogenesis, regulation of the immune response, cell proliferation and differentiation. Plays a role in the development of the central nervous system, skeletal system, lungs, and ureter. Promotes endothelial cell survival, migration and differentiation into network structures in an AKT-dependent manner. Also promotes survival of cardiac myocytes. Initiates various signaling cascades by activating different receptors on the cell surface such as DIP2A, TLR4 or BMP receptors.</text>
</comment>
<dbReference type="Pfam" id="PF23564">
    <property type="entry name" value="EF-hand_FSTL1"/>
    <property type="match status" value="1"/>
</dbReference>
<dbReference type="PROSITE" id="PS51465">
    <property type="entry name" value="KAZAL_2"/>
    <property type="match status" value="1"/>
</dbReference>
<feature type="domain" description="Kazal-like" evidence="14">
    <location>
        <begin position="47"/>
        <end position="101"/>
    </location>
</feature>
<dbReference type="InterPro" id="IPR057020">
    <property type="entry name" value="EF-hand_FSTL1"/>
</dbReference>
<evidence type="ECO:0000256" key="11">
    <source>
        <dbReference type="ARBA" id="ARBA00046973"/>
    </source>
</evidence>
<evidence type="ECO:0000313" key="15">
    <source>
        <dbReference type="EnsemblMetazoa" id="CLYHEMP004133.1"/>
    </source>
</evidence>
<dbReference type="SUPFAM" id="SSF100895">
    <property type="entry name" value="Kazal-type serine protease inhibitors"/>
    <property type="match status" value="1"/>
</dbReference>
<dbReference type="AlphaFoldDB" id="A0A7M5V887"/>
<dbReference type="GO" id="GO:0005509">
    <property type="term" value="F:calcium ion binding"/>
    <property type="evidence" value="ECO:0007669"/>
    <property type="project" value="InterPro"/>
</dbReference>
<dbReference type="SMART" id="SM00280">
    <property type="entry name" value="KAZAL"/>
    <property type="match status" value="1"/>
</dbReference>
<name>A0A7M5V887_9CNID</name>
<evidence type="ECO:0000256" key="4">
    <source>
        <dbReference type="ARBA" id="ARBA00022729"/>
    </source>
</evidence>
<feature type="chain" id="PRO_5029716588" description="Follistatin-related protein 1" evidence="12">
    <location>
        <begin position="27"/>
        <end position="287"/>
    </location>
</feature>
<dbReference type="GO" id="GO:0030510">
    <property type="term" value="P:regulation of BMP signaling pathway"/>
    <property type="evidence" value="ECO:0007669"/>
    <property type="project" value="TreeGrafter"/>
</dbReference>
<evidence type="ECO:0000259" key="14">
    <source>
        <dbReference type="PROSITE" id="PS51465"/>
    </source>
</evidence>
<feature type="signal peptide" evidence="12">
    <location>
        <begin position="1"/>
        <end position="26"/>
    </location>
</feature>
<comment type="similarity">
    <text evidence="1">Belongs to the aequorin family.</text>
</comment>
<dbReference type="Proteomes" id="UP000594262">
    <property type="component" value="Unplaced"/>
</dbReference>
<accession>A0A7M5V887</accession>
<dbReference type="EnsemblMetazoa" id="CLYHEMT004133.1">
    <property type="protein sequence ID" value="CLYHEMP004133.1"/>
    <property type="gene ID" value="CLYHEMG004133"/>
</dbReference>
<keyword evidence="16" id="KW-1185">Reference proteome</keyword>
<evidence type="ECO:0000256" key="3">
    <source>
        <dbReference type="ARBA" id="ARBA00022674"/>
    </source>
</evidence>
<dbReference type="GO" id="GO:0008201">
    <property type="term" value="F:heparin binding"/>
    <property type="evidence" value="ECO:0007669"/>
    <property type="project" value="UniProtKB-KW"/>
</dbReference>
<protein>
    <recommendedName>
        <fullName evidence="2">Follistatin-related protein 1</fullName>
    </recommendedName>
    <alternativeName>
        <fullName evidence="9">Follistatin-like protein 1</fullName>
    </alternativeName>
</protein>
<reference evidence="15" key="1">
    <citation type="submission" date="2021-01" db="UniProtKB">
        <authorList>
            <consortium name="EnsemblMetazoa"/>
        </authorList>
    </citation>
    <scope>IDENTIFICATION</scope>
</reference>
<dbReference type="InterPro" id="IPR036058">
    <property type="entry name" value="Kazal_dom_sf"/>
</dbReference>
<dbReference type="Gene3D" id="1.10.238.10">
    <property type="entry name" value="EF-hand"/>
    <property type="match status" value="1"/>
</dbReference>
<keyword evidence="5" id="KW-0106">Calcium</keyword>
<proteinExistence type="inferred from homology"/>
<evidence type="ECO:0000256" key="9">
    <source>
        <dbReference type="ARBA" id="ARBA00042478"/>
    </source>
</evidence>
<evidence type="ECO:0000256" key="8">
    <source>
        <dbReference type="ARBA" id="ARBA00023262"/>
    </source>
</evidence>
<dbReference type="Gene3D" id="3.30.60.30">
    <property type="match status" value="1"/>
</dbReference>
<evidence type="ECO:0000256" key="1">
    <source>
        <dbReference type="ARBA" id="ARBA00007828"/>
    </source>
</evidence>
<evidence type="ECO:0000259" key="13">
    <source>
        <dbReference type="PROSITE" id="PS50222"/>
    </source>
</evidence>
<dbReference type="PROSITE" id="PS00018">
    <property type="entry name" value="EF_HAND_1"/>
    <property type="match status" value="1"/>
</dbReference>
<dbReference type="PANTHER" id="PTHR10913:SF81">
    <property type="entry name" value="KAZAL-LIKE DOMAIN-CONTAINING PROTEIN"/>
    <property type="match status" value="1"/>
</dbReference>
<keyword evidence="8" id="KW-0599">Photoprotein</keyword>
<dbReference type="InterPro" id="IPR011992">
    <property type="entry name" value="EF-hand-dom_pair"/>
</dbReference>
<comment type="subunit">
    <text evidence="11">Homodimer. Interacts with SCN10A. Interacts with DIP2A; DIP2A may act as a cell surface receptor for FSTL1. Interacts with BMP4. Interacts with CD14; this interaction promotes TL4-mediated signaling cascade.</text>
</comment>
<dbReference type="InterPro" id="IPR002350">
    <property type="entry name" value="Kazal_dom"/>
</dbReference>
<evidence type="ECO:0000256" key="12">
    <source>
        <dbReference type="SAM" id="SignalP"/>
    </source>
</evidence>
<evidence type="ECO:0000256" key="10">
    <source>
        <dbReference type="ARBA" id="ARBA00045812"/>
    </source>
</evidence>
<evidence type="ECO:0000256" key="2">
    <source>
        <dbReference type="ARBA" id="ARBA00019697"/>
    </source>
</evidence>
<dbReference type="RefSeq" id="XP_066928998.1">
    <property type="nucleotide sequence ID" value="XM_067072897.1"/>
</dbReference>
<dbReference type="GO" id="GO:0005615">
    <property type="term" value="C:extracellular space"/>
    <property type="evidence" value="ECO:0007669"/>
    <property type="project" value="TreeGrafter"/>
</dbReference>
<keyword evidence="4 12" id="KW-0732">Signal</keyword>
<evidence type="ECO:0000256" key="5">
    <source>
        <dbReference type="ARBA" id="ARBA00022837"/>
    </source>
</evidence>
<evidence type="ECO:0000256" key="7">
    <source>
        <dbReference type="ARBA" id="ARBA00023223"/>
    </source>
</evidence>
<dbReference type="InterPro" id="IPR018247">
    <property type="entry name" value="EF_Hand_1_Ca_BS"/>
</dbReference>
<dbReference type="GO" id="GO:0008218">
    <property type="term" value="P:bioluminescence"/>
    <property type="evidence" value="ECO:0007669"/>
    <property type="project" value="UniProtKB-KW"/>
</dbReference>
<feature type="domain" description="EF-hand" evidence="13">
    <location>
        <begin position="152"/>
        <end position="187"/>
    </location>
</feature>
<dbReference type="InterPro" id="IPR002048">
    <property type="entry name" value="EF_hand_dom"/>
</dbReference>
<evidence type="ECO:0000313" key="16">
    <source>
        <dbReference type="Proteomes" id="UP000594262"/>
    </source>
</evidence>
<dbReference type="SUPFAM" id="SSF47473">
    <property type="entry name" value="EF-hand"/>
    <property type="match status" value="1"/>
</dbReference>
<keyword evidence="6" id="KW-1015">Disulfide bond</keyword>
<sequence>MKAQIVILSSLLVLPILFAAKDKVTCDNIFCAEGQECVEKKTGAVCECMEKCESGYQPVCGSNGTLMTTFDNRCELFRQSCLLENSHDKSIKFVAPTTCEKALEIEKEETKSIKKSSKPKPVVCKQKERNNLREAIITFIKARVEENVETVSYKGLLFKYFHMFDADEDQMLDTMEFVKMVEKDMAESELKFKDPTSNPLLRGLCLSELIAITDVNSNYKLEFEEFHKCLDPTFKPPHQRCELNGKIYEDGNKVPFNCNTCECACGHWVCTRFNCNDNSSRNKFRKF</sequence>
<keyword evidence="7" id="KW-0455">Luminescence</keyword>
<dbReference type="SUPFAM" id="SSF57603">
    <property type="entry name" value="FnI-like domain"/>
    <property type="match status" value="1"/>
</dbReference>